<dbReference type="EMBL" id="SNRW01004024">
    <property type="protein sequence ID" value="KAA6388345.1"/>
    <property type="molecule type" value="Genomic_DNA"/>
</dbReference>
<evidence type="ECO:0000256" key="2">
    <source>
        <dbReference type="SAM" id="SignalP"/>
    </source>
</evidence>
<feature type="compositionally biased region" description="Polar residues" evidence="1">
    <location>
        <begin position="506"/>
        <end position="517"/>
    </location>
</feature>
<feature type="compositionally biased region" description="Basic and acidic residues" evidence="1">
    <location>
        <begin position="389"/>
        <end position="418"/>
    </location>
</feature>
<feature type="region of interest" description="Disordered" evidence="1">
    <location>
        <begin position="498"/>
        <end position="517"/>
    </location>
</feature>
<feature type="region of interest" description="Disordered" evidence="1">
    <location>
        <begin position="389"/>
        <end position="439"/>
    </location>
</feature>
<proteinExistence type="predicted"/>
<dbReference type="AlphaFoldDB" id="A0A5J4W0G8"/>
<gene>
    <name evidence="3" type="ORF">EZS28_016131</name>
</gene>
<sequence length="852" mass="97487">MLHLYTLMLLSIQHVLEENTKETLIDLVGMCAALLRFAERSTYIQIQKKEGAQGGKQLDPGYNRVMSHAIQPLHVLRLIQGQGSQDLVNPQAGQYSATAMGPGQQIPQLVTFTPTQIIQQFYSGQLIPRPQIYQPFLRIGIYQGMLQFQCFPQPGLFQQTQSSGYGIQLYRQSSITESLPQFMQNSPSFGLQQTQQSNLLTSPAPSSASHPTFQSSFQSKNPEQSNQQYSQQPTIRPPKQIQQKQCQAQELVYINGKLLNTSGTALTKRIAQYLQPLWNNEASQRIDKSLFTPVDPTELTININQQQFNAHRDFWAQRSYTLRYIGLKANVEHHKGFGKGLLNVNIFILRHARHEHLTVNDWKAFWKEEDTDLYLDTVRMEFDEDNIHHHHDHDHSHDRNHRHDREGNERNDQLDLGRGRKRKKEALSESSGNGQNNEDWAEGLHREIKRQQLRQFRVFQNRRDQALPPVQTVTGAPVYLSTLRTASEDAFRRANDISPNLDEESSVSWTSQESIDQERNTPIANFRTAQQLFSAQDKQEQLNQQKIKRDFGPQMRLKFFYESQIQRKITEQNNNSIHIDTRLIFDSGTGEQQDEFQEDFEDESQYLDIRPLDKNNEKHKLRKHQRSQYQDLLWNEGVYPSTGDDDAEYDVETGQLAVLIQRARVAASATLIHRNISATQRFIHTCHLVARVIAGDACQRRDVKLVADEFKPLMGKKGSVLNALSKQSKDQIKELNTSIKLITSKSPIPQKKQSFPTQQQLLVIAVLVISETAPLSIRTSQSNSTVLQPISNDDAIATSCILINVSTLFSTYVINRPDATITIIVFQSKCCVATNYRSQTGMIDTRERERGA</sequence>
<organism evidence="3 4">
    <name type="scientific">Streblomastix strix</name>
    <dbReference type="NCBI Taxonomy" id="222440"/>
    <lineage>
        <taxon>Eukaryota</taxon>
        <taxon>Metamonada</taxon>
        <taxon>Preaxostyla</taxon>
        <taxon>Oxymonadida</taxon>
        <taxon>Streblomastigidae</taxon>
        <taxon>Streblomastix</taxon>
    </lineage>
</organism>
<feature type="region of interest" description="Disordered" evidence="1">
    <location>
        <begin position="186"/>
        <end position="241"/>
    </location>
</feature>
<feature type="chain" id="PRO_5023913369" description="K Homology domain-containing protein" evidence="2">
    <location>
        <begin position="18"/>
        <end position="852"/>
    </location>
</feature>
<evidence type="ECO:0000313" key="4">
    <source>
        <dbReference type="Proteomes" id="UP000324800"/>
    </source>
</evidence>
<reference evidence="3 4" key="1">
    <citation type="submission" date="2019-03" db="EMBL/GenBank/DDBJ databases">
        <title>Single cell metagenomics reveals metabolic interactions within the superorganism composed of flagellate Streblomastix strix and complex community of Bacteroidetes bacteria on its surface.</title>
        <authorList>
            <person name="Treitli S.C."/>
            <person name="Kolisko M."/>
            <person name="Husnik F."/>
            <person name="Keeling P."/>
            <person name="Hampl V."/>
        </authorList>
    </citation>
    <scope>NUCLEOTIDE SEQUENCE [LARGE SCALE GENOMIC DNA]</scope>
    <source>
        <strain evidence="3">ST1C</strain>
    </source>
</reference>
<feature type="compositionally biased region" description="Polar residues" evidence="1">
    <location>
        <begin position="428"/>
        <end position="438"/>
    </location>
</feature>
<accession>A0A5J4W0G8</accession>
<name>A0A5J4W0G8_9EUKA</name>
<comment type="caution">
    <text evidence="3">The sequence shown here is derived from an EMBL/GenBank/DDBJ whole genome shotgun (WGS) entry which is preliminary data.</text>
</comment>
<evidence type="ECO:0008006" key="5">
    <source>
        <dbReference type="Google" id="ProtNLM"/>
    </source>
</evidence>
<evidence type="ECO:0000313" key="3">
    <source>
        <dbReference type="EMBL" id="KAA6388345.1"/>
    </source>
</evidence>
<feature type="signal peptide" evidence="2">
    <location>
        <begin position="1"/>
        <end position="17"/>
    </location>
</feature>
<dbReference type="Proteomes" id="UP000324800">
    <property type="component" value="Unassembled WGS sequence"/>
</dbReference>
<feature type="compositionally biased region" description="Polar residues" evidence="1">
    <location>
        <begin position="210"/>
        <end position="230"/>
    </location>
</feature>
<evidence type="ECO:0000256" key="1">
    <source>
        <dbReference type="SAM" id="MobiDB-lite"/>
    </source>
</evidence>
<feature type="compositionally biased region" description="Low complexity" evidence="1">
    <location>
        <begin position="191"/>
        <end position="209"/>
    </location>
</feature>
<keyword evidence="2" id="KW-0732">Signal</keyword>
<feature type="compositionally biased region" description="Low complexity" evidence="1">
    <location>
        <begin position="231"/>
        <end position="241"/>
    </location>
</feature>
<protein>
    <recommendedName>
        <fullName evidence="5">K Homology domain-containing protein</fullName>
    </recommendedName>
</protein>